<evidence type="ECO:0000313" key="3">
    <source>
        <dbReference type="Proteomes" id="UP000755551"/>
    </source>
</evidence>
<accession>A0ABS6M7N0</accession>
<dbReference type="Pfam" id="PF07277">
    <property type="entry name" value="SapC"/>
    <property type="match status" value="1"/>
</dbReference>
<dbReference type="InterPro" id="IPR010836">
    <property type="entry name" value="SapC"/>
</dbReference>
<dbReference type="EMBL" id="JAHQZT010000003">
    <property type="protein sequence ID" value="MBV0932283.1"/>
    <property type="molecule type" value="Genomic_DNA"/>
</dbReference>
<organism evidence="2 3">
    <name type="scientific">Marinobacterium weihaiense</name>
    <dbReference type="NCBI Taxonomy" id="2851016"/>
    <lineage>
        <taxon>Bacteria</taxon>
        <taxon>Pseudomonadati</taxon>
        <taxon>Pseudomonadota</taxon>
        <taxon>Gammaproteobacteria</taxon>
        <taxon>Oceanospirillales</taxon>
        <taxon>Oceanospirillaceae</taxon>
        <taxon>Marinobacterium</taxon>
    </lineage>
</organism>
<evidence type="ECO:0000259" key="1">
    <source>
        <dbReference type="SMART" id="SM00760"/>
    </source>
</evidence>
<reference evidence="2 3" key="1">
    <citation type="submission" date="2021-06" db="EMBL/GenBank/DDBJ databases">
        <title>Bacterium isolated from marine sediment.</title>
        <authorList>
            <person name="Zhu K.-L."/>
            <person name="Du Z.-J."/>
            <person name="Liang Q.-Y."/>
        </authorList>
    </citation>
    <scope>NUCLEOTIDE SEQUENCE [LARGE SCALE GENOMIC DNA]</scope>
    <source>
        <strain evidence="2 3">A346</strain>
    </source>
</reference>
<dbReference type="RefSeq" id="WP_217333712.1">
    <property type="nucleotide sequence ID" value="NZ_JAHQZT010000003.1"/>
</dbReference>
<feature type="domain" description="Chromosomal replication initiator DnaA C-terminal" evidence="1">
    <location>
        <begin position="244"/>
        <end position="303"/>
    </location>
</feature>
<proteinExistence type="predicted"/>
<evidence type="ECO:0000313" key="2">
    <source>
        <dbReference type="EMBL" id="MBV0932283.1"/>
    </source>
</evidence>
<dbReference type="Proteomes" id="UP000755551">
    <property type="component" value="Unassembled WGS sequence"/>
</dbReference>
<dbReference type="SMART" id="SM00760">
    <property type="entry name" value="Bac_DnaA_C"/>
    <property type="match status" value="1"/>
</dbReference>
<comment type="caution">
    <text evidence="2">The sequence shown here is derived from an EMBL/GenBank/DDBJ whole genome shotgun (WGS) entry which is preliminary data.</text>
</comment>
<keyword evidence="3" id="KW-1185">Reference proteome</keyword>
<dbReference type="InterPro" id="IPR013159">
    <property type="entry name" value="DnaA_C"/>
</dbReference>
<gene>
    <name evidence="2" type="ORF">KTN04_02890</name>
</gene>
<sequence length="307" mass="34162">MSRPDNNTPNTGRAEVLSLARHGQLKFHVANNFAFAADWLYVPVHYKEASRLGARFPVLFYPLPNGQAMPCMLLKSKDKSALSAQMHWQGGPLPDVLRLYPFGFSQQQGRTHLSVYPEAPHFAGRGEKVITSRGKPTQRLRGIIKQLAPVQQAFDRTRPVMQELLALKVLQPITFTLARRNGQRARITLLASPDASVIKTPGLSAAARTLLYVHQQSCRRLFQSAAPAAADRQEAPVDTSARPDIETLIQATCERLGVSVEDVRSRKRSDTIKQARAALAARARDTDQLEALAEQLQRSVETVKKWN</sequence>
<protein>
    <submittedName>
        <fullName evidence="2">SapC family protein</fullName>
    </submittedName>
</protein>
<name>A0ABS6M7N0_9GAMM</name>